<keyword evidence="11" id="KW-1185">Reference proteome</keyword>
<dbReference type="GO" id="GO:0003887">
    <property type="term" value="F:DNA-directed DNA polymerase activity"/>
    <property type="evidence" value="ECO:0007669"/>
    <property type="project" value="UniProtKB-KW"/>
</dbReference>
<evidence type="ECO:0000256" key="6">
    <source>
        <dbReference type="ARBA" id="ARBA00022932"/>
    </source>
</evidence>
<dbReference type="PANTHER" id="PTHR10133">
    <property type="entry name" value="DNA POLYMERASE I"/>
    <property type="match status" value="1"/>
</dbReference>
<evidence type="ECO:0000256" key="2">
    <source>
        <dbReference type="ARBA" id="ARBA00012417"/>
    </source>
</evidence>
<dbReference type="InterPro" id="IPR043502">
    <property type="entry name" value="DNA/RNA_pol_sf"/>
</dbReference>
<dbReference type="InterPro" id="IPR001098">
    <property type="entry name" value="DNA-dir_DNA_pol_A_palm_dom"/>
</dbReference>
<feature type="non-terminal residue" evidence="10">
    <location>
        <position position="135"/>
    </location>
</feature>
<reference evidence="10 11" key="1">
    <citation type="journal article" date="2021" name="Sci. Rep.">
        <title>Genome sequencing of the multicellular alga Astrephomene provides insights into convergent evolution of germ-soma differentiation.</title>
        <authorList>
            <person name="Yamashita S."/>
            <person name="Yamamoto K."/>
            <person name="Matsuzaki R."/>
            <person name="Suzuki S."/>
            <person name="Yamaguchi H."/>
            <person name="Hirooka S."/>
            <person name="Minakuchi Y."/>
            <person name="Miyagishima S."/>
            <person name="Kawachi M."/>
            <person name="Toyoda A."/>
            <person name="Nozaki H."/>
        </authorList>
    </citation>
    <scope>NUCLEOTIDE SEQUENCE [LARGE SCALE GENOMIC DNA]</scope>
    <source>
        <strain evidence="10 11">NIES-4017</strain>
    </source>
</reference>
<organism evidence="10 11">
    <name type="scientific">Astrephomene gubernaculifera</name>
    <dbReference type="NCBI Taxonomy" id="47775"/>
    <lineage>
        <taxon>Eukaryota</taxon>
        <taxon>Viridiplantae</taxon>
        <taxon>Chlorophyta</taxon>
        <taxon>core chlorophytes</taxon>
        <taxon>Chlorophyceae</taxon>
        <taxon>CS clade</taxon>
        <taxon>Chlamydomonadales</taxon>
        <taxon>Astrephomenaceae</taxon>
        <taxon>Astrephomene</taxon>
    </lineage>
</organism>
<dbReference type="SMART" id="SM00482">
    <property type="entry name" value="POLAc"/>
    <property type="match status" value="1"/>
</dbReference>
<dbReference type="Pfam" id="PF00476">
    <property type="entry name" value="DNA_pol_A"/>
    <property type="match status" value="1"/>
</dbReference>
<gene>
    <name evidence="10" type="ORF">Agub_g9504</name>
</gene>
<name>A0AAD3DV95_9CHLO</name>
<comment type="caution">
    <text evidence="10">The sequence shown here is derived from an EMBL/GenBank/DDBJ whole genome shotgun (WGS) entry which is preliminary data.</text>
</comment>
<comment type="catalytic activity">
    <reaction evidence="8">
        <text>DNA(n) + a 2'-deoxyribonucleoside 5'-triphosphate = DNA(n+1) + diphosphate</text>
        <dbReference type="Rhea" id="RHEA:22508"/>
        <dbReference type="Rhea" id="RHEA-COMP:17339"/>
        <dbReference type="Rhea" id="RHEA-COMP:17340"/>
        <dbReference type="ChEBI" id="CHEBI:33019"/>
        <dbReference type="ChEBI" id="CHEBI:61560"/>
        <dbReference type="ChEBI" id="CHEBI:173112"/>
        <dbReference type="EC" id="2.7.7.7"/>
    </reaction>
</comment>
<dbReference type="InterPro" id="IPR002298">
    <property type="entry name" value="DNA_polymerase_A"/>
</dbReference>
<evidence type="ECO:0000259" key="9">
    <source>
        <dbReference type="SMART" id="SM00482"/>
    </source>
</evidence>
<evidence type="ECO:0000313" key="10">
    <source>
        <dbReference type="EMBL" id="GFR47739.1"/>
    </source>
</evidence>
<protein>
    <recommendedName>
        <fullName evidence="2">DNA-directed DNA polymerase</fullName>
        <ecNumber evidence="2">2.7.7.7</ecNumber>
    </recommendedName>
</protein>
<feature type="non-terminal residue" evidence="10">
    <location>
        <position position="1"/>
    </location>
</feature>
<dbReference type="GO" id="GO:0006261">
    <property type="term" value="P:DNA-templated DNA replication"/>
    <property type="evidence" value="ECO:0007669"/>
    <property type="project" value="InterPro"/>
</dbReference>
<dbReference type="EC" id="2.7.7.7" evidence="2"/>
<dbReference type="GO" id="GO:0003677">
    <property type="term" value="F:DNA binding"/>
    <property type="evidence" value="ECO:0007669"/>
    <property type="project" value="UniProtKB-KW"/>
</dbReference>
<comment type="similarity">
    <text evidence="1">Belongs to the DNA polymerase type-A family.</text>
</comment>
<dbReference type="InterPro" id="IPR019760">
    <property type="entry name" value="DNA-dir_DNA_pol_A_CS"/>
</dbReference>
<keyword evidence="3" id="KW-0808">Transferase</keyword>
<keyword evidence="7" id="KW-0238">DNA-binding</keyword>
<evidence type="ECO:0000313" key="11">
    <source>
        <dbReference type="Proteomes" id="UP001054857"/>
    </source>
</evidence>
<dbReference type="PROSITE" id="PS00447">
    <property type="entry name" value="DNA_POLYMERASE_A"/>
    <property type="match status" value="1"/>
</dbReference>
<evidence type="ECO:0000256" key="4">
    <source>
        <dbReference type="ARBA" id="ARBA00022695"/>
    </source>
</evidence>
<accession>A0AAD3DV95</accession>
<dbReference type="EMBL" id="BMAR01000019">
    <property type="protein sequence ID" value="GFR47739.1"/>
    <property type="molecule type" value="Genomic_DNA"/>
</dbReference>
<evidence type="ECO:0000256" key="1">
    <source>
        <dbReference type="ARBA" id="ARBA00007705"/>
    </source>
</evidence>
<dbReference type="AlphaFoldDB" id="A0AAD3DV95"/>
<dbReference type="SUPFAM" id="SSF56672">
    <property type="entry name" value="DNA/RNA polymerases"/>
    <property type="match status" value="1"/>
</dbReference>
<evidence type="ECO:0000256" key="8">
    <source>
        <dbReference type="ARBA" id="ARBA00049244"/>
    </source>
</evidence>
<proteinExistence type="inferred from homology"/>
<dbReference type="PANTHER" id="PTHR10133:SF27">
    <property type="entry name" value="DNA POLYMERASE NU"/>
    <property type="match status" value="1"/>
</dbReference>
<keyword evidence="6" id="KW-0239">DNA-directed DNA polymerase</keyword>
<evidence type="ECO:0000256" key="5">
    <source>
        <dbReference type="ARBA" id="ARBA00022705"/>
    </source>
</evidence>
<keyword evidence="5" id="KW-0235">DNA replication</keyword>
<dbReference type="Proteomes" id="UP001054857">
    <property type="component" value="Unassembled WGS sequence"/>
</dbReference>
<feature type="domain" description="DNA-directed DNA polymerase family A palm" evidence="9">
    <location>
        <begin position="1"/>
        <end position="134"/>
    </location>
</feature>
<keyword evidence="4" id="KW-0548">Nucleotidyltransferase</keyword>
<sequence length="135" mass="15659">FTSRGDVHRQTASKLFVCPPELVTSEQRQAGKRVNFGLVYGMGDKKLARDVGIGEEKAREFINAFNDLFATMRSKMNAMKAEAFLTGFATSLHGRRRSFRGAWQHWRLRELEQTAVEALEMRRRHNRLMVMQQQQ</sequence>
<dbReference type="GO" id="GO:0006302">
    <property type="term" value="P:double-strand break repair"/>
    <property type="evidence" value="ECO:0007669"/>
    <property type="project" value="TreeGrafter"/>
</dbReference>
<evidence type="ECO:0000256" key="7">
    <source>
        <dbReference type="ARBA" id="ARBA00023125"/>
    </source>
</evidence>
<dbReference type="PRINTS" id="PR00868">
    <property type="entry name" value="DNAPOLI"/>
</dbReference>
<dbReference type="Gene3D" id="1.10.150.20">
    <property type="entry name" value="5' to 3' exonuclease, C-terminal subdomain"/>
    <property type="match status" value="1"/>
</dbReference>
<evidence type="ECO:0000256" key="3">
    <source>
        <dbReference type="ARBA" id="ARBA00022679"/>
    </source>
</evidence>